<sequence>MKIKALNITHSHKMKNIIHWVYGLSRNTMCGKINGHNYHKRECIQRKCKECGTKKIKEKMEGLIKKHGDKAITRKRWERTTVNNNGKDIAKQQITTKVGTILECTSELLAEAETISTHLFNASCQLEQFVKLSTAPPPKTVTMVLDFVQNYTCIFQDEIQSAHWHHASATTHPIICCYQCPVCIEAMQESLVFISSDTTHDSHAVHGFVEEAVKHLREKLDVTRIMRFSDGASSQYKSRGPFLDIAMAAYDFRYIDMEHHYFSSRHGKGPSDGESAVIKSQATNSVKAGTAVIQNASDLASFAKKLNKIPEDGQCEH</sequence>
<evidence type="ECO:0000313" key="2">
    <source>
        <dbReference type="RefSeq" id="XP_022108831.1"/>
    </source>
</evidence>
<dbReference type="KEGG" id="aplc:110989048"/>
<protein>
    <submittedName>
        <fullName evidence="2 3">Uncharacterized protein LOC110989048</fullName>
    </submittedName>
</protein>
<dbReference type="RefSeq" id="XP_022108831.1">
    <property type="nucleotide sequence ID" value="XM_022253139.1"/>
</dbReference>
<accession>A0A8B7ZUR2</accession>
<dbReference type="OMA" id="WHHASAT"/>
<name>A0A8B7ZUR2_ACAPL</name>
<evidence type="ECO:0000313" key="1">
    <source>
        <dbReference type="Proteomes" id="UP000694845"/>
    </source>
</evidence>
<dbReference type="Proteomes" id="UP000694845">
    <property type="component" value="Unplaced"/>
</dbReference>
<dbReference type="PANTHER" id="PTHR46601:SF1">
    <property type="entry name" value="ADF-H DOMAIN-CONTAINING PROTEIN"/>
    <property type="match status" value="1"/>
</dbReference>
<reference evidence="2 3" key="1">
    <citation type="submission" date="2025-04" db="UniProtKB">
        <authorList>
            <consortium name="RefSeq"/>
        </authorList>
    </citation>
    <scope>IDENTIFICATION</scope>
</reference>
<dbReference type="PANTHER" id="PTHR46601">
    <property type="entry name" value="ULP_PROTEASE DOMAIN-CONTAINING PROTEIN"/>
    <property type="match status" value="1"/>
</dbReference>
<proteinExistence type="predicted"/>
<dbReference type="AlphaFoldDB" id="A0A8B7ZUR2"/>
<gene>
    <name evidence="2 3" type="primary">LOC110989048</name>
</gene>
<dbReference type="OrthoDB" id="6152551at2759"/>
<keyword evidence="1" id="KW-1185">Reference proteome</keyword>
<organism evidence="1 3">
    <name type="scientific">Acanthaster planci</name>
    <name type="common">Crown-of-thorns starfish</name>
    <dbReference type="NCBI Taxonomy" id="133434"/>
    <lineage>
        <taxon>Eukaryota</taxon>
        <taxon>Metazoa</taxon>
        <taxon>Echinodermata</taxon>
        <taxon>Eleutherozoa</taxon>
        <taxon>Asterozoa</taxon>
        <taxon>Asteroidea</taxon>
        <taxon>Valvatacea</taxon>
        <taxon>Valvatida</taxon>
        <taxon>Acanthasteridae</taxon>
        <taxon>Acanthaster</taxon>
    </lineage>
</organism>
<dbReference type="RefSeq" id="XP_022108832.1">
    <property type="nucleotide sequence ID" value="XM_022253140.1"/>
</dbReference>
<dbReference type="GeneID" id="110989048"/>
<evidence type="ECO:0000313" key="3">
    <source>
        <dbReference type="RefSeq" id="XP_022108832.1"/>
    </source>
</evidence>